<reference evidence="1 2" key="1">
    <citation type="submission" date="2016-12" db="EMBL/GenBank/DDBJ databases">
        <title>Draft genome sequence of Fusarium oxysporum causing rot on Narcissus.</title>
        <authorList>
            <person name="Armitage A.D."/>
            <person name="Taylor A."/>
            <person name="Clarkson J.P."/>
            <person name="Harrison R.J."/>
            <person name="Jackson A.C."/>
        </authorList>
    </citation>
    <scope>NUCLEOTIDE SEQUENCE [LARGE SCALE GENOMIC DNA]</scope>
    <source>
        <strain evidence="1 2">N139</strain>
    </source>
</reference>
<protein>
    <submittedName>
        <fullName evidence="1">Uncharacterized protein</fullName>
    </submittedName>
</protein>
<dbReference type="EMBL" id="MQTW01001006">
    <property type="protein sequence ID" value="RYC78654.1"/>
    <property type="molecule type" value="Genomic_DNA"/>
</dbReference>
<accession>A0A4Q2UXC3</accession>
<comment type="caution">
    <text evidence="1">The sequence shown here is derived from an EMBL/GenBank/DDBJ whole genome shotgun (WGS) entry which is preliminary data.</text>
</comment>
<evidence type="ECO:0000313" key="2">
    <source>
        <dbReference type="Proteomes" id="UP000290540"/>
    </source>
</evidence>
<proteinExistence type="predicted"/>
<evidence type="ECO:0000313" key="1">
    <source>
        <dbReference type="EMBL" id="RYC78654.1"/>
    </source>
</evidence>
<name>A0A4Q2UXC3_FUSOX</name>
<dbReference type="AlphaFoldDB" id="A0A4Q2UXC3"/>
<gene>
    <name evidence="1" type="ORF">BFJ63_vAg18471</name>
</gene>
<organism evidence="1 2">
    <name type="scientific">Fusarium oxysporum f. sp. narcissi</name>
    <dbReference type="NCBI Taxonomy" id="451672"/>
    <lineage>
        <taxon>Eukaryota</taxon>
        <taxon>Fungi</taxon>
        <taxon>Dikarya</taxon>
        <taxon>Ascomycota</taxon>
        <taxon>Pezizomycotina</taxon>
        <taxon>Sordariomycetes</taxon>
        <taxon>Hypocreomycetidae</taxon>
        <taxon>Hypocreales</taxon>
        <taxon>Nectriaceae</taxon>
        <taxon>Fusarium</taxon>
        <taxon>Fusarium oxysporum species complex</taxon>
    </lineage>
</organism>
<sequence length="90" mass="9990">MAGFTLLAAASRIPFDRTHYRSWMRTVQDGIDDTKALLDLARAAQVSSGFRDWLEAPDATIGFNKAGKKKHPGTGLWLVKVDYVAVHRTC</sequence>
<dbReference type="Proteomes" id="UP000290540">
    <property type="component" value="Unassembled WGS sequence"/>
</dbReference>